<proteinExistence type="predicted"/>
<dbReference type="AlphaFoldDB" id="A0A6V7IHH1"/>
<evidence type="ECO:0000256" key="1">
    <source>
        <dbReference type="PROSITE-ProRule" id="PRU00047"/>
    </source>
</evidence>
<dbReference type="InterPro" id="IPR001878">
    <property type="entry name" value="Znf_CCHC"/>
</dbReference>
<protein>
    <recommendedName>
        <fullName evidence="2">CCHC-type domain-containing protein</fullName>
    </recommendedName>
</protein>
<dbReference type="InterPro" id="IPR036875">
    <property type="entry name" value="Znf_CCHC_sf"/>
</dbReference>
<evidence type="ECO:0000259" key="2">
    <source>
        <dbReference type="PROSITE" id="PS50158"/>
    </source>
</evidence>
<dbReference type="EMBL" id="CADCXW020000003">
    <property type="protein sequence ID" value="CAD1539130.1"/>
    <property type="molecule type" value="Genomic_DNA"/>
</dbReference>
<name>A0A6V7IHH1_9HYME</name>
<dbReference type="Pfam" id="PF00098">
    <property type="entry name" value="zf-CCHC"/>
    <property type="match status" value="1"/>
</dbReference>
<dbReference type="Pfam" id="PF22936">
    <property type="entry name" value="Pol_BBD"/>
    <property type="match status" value="1"/>
</dbReference>
<dbReference type="SUPFAM" id="SSF57756">
    <property type="entry name" value="Retrovirus zinc finger-like domains"/>
    <property type="match status" value="1"/>
</dbReference>
<reference evidence="3" key="1">
    <citation type="submission" date="2020-07" db="EMBL/GenBank/DDBJ databases">
        <authorList>
            <person name="Ferguson B K."/>
        </authorList>
    </citation>
    <scope>NUCLEOTIDE SEQUENCE</scope>
    <source>
        <strain evidence="3">L06</strain>
    </source>
</reference>
<feature type="domain" description="CCHC-type" evidence="2">
    <location>
        <begin position="117"/>
        <end position="132"/>
    </location>
</feature>
<accession>A0A6V7IHH1</accession>
<dbReference type="SMART" id="SM00343">
    <property type="entry name" value="ZnF_C2HC"/>
    <property type="match status" value="1"/>
</dbReference>
<keyword evidence="1" id="KW-0862">Zinc</keyword>
<dbReference type="PANTHER" id="PTHR47592:SF27">
    <property type="entry name" value="OS08G0421700 PROTEIN"/>
    <property type="match status" value="1"/>
</dbReference>
<sequence length="345" mass="39743">MEESGDVKEHLGSFFDTVEKLRQMDMNLDEEMLTIILLYSLPSNFENFRCAIESRDELPTSENLRIKIIEEYEIRKNDGRHAAPDALIAEKYVNKYKKSQQKQNHNSQQLKMKKLICHRCNKEGHKAKNCTENISKKAEANNTEQMSLNASFDSIQTHEAFNAMAVREREKWCIDSGATTHLCKNERILKKVTDTRRGKLYLPSHDSTDITGRGTVEFTSEEGGELKNVTLQDVSCVPDLRMNLLSVAKLTDKGLNVNFDEKSAVIIHRSTKHVVLTGKRVNDLYFLNENSQQCNATDLNEDTLELTETEIWHLKMGHLNVRDLRESSQKNNIRGVKLERFLKRI</sequence>
<dbReference type="Pfam" id="PF14223">
    <property type="entry name" value="Retrotran_gag_2"/>
    <property type="match status" value="1"/>
</dbReference>
<dbReference type="InterPro" id="IPR054722">
    <property type="entry name" value="PolX-like_BBD"/>
</dbReference>
<gene>
    <name evidence="3" type="ORF">BBRV_LOCUS25422</name>
</gene>
<organism evidence="3">
    <name type="scientific">Bracon brevicornis</name>
    <dbReference type="NCBI Taxonomy" id="1563983"/>
    <lineage>
        <taxon>Eukaryota</taxon>
        <taxon>Metazoa</taxon>
        <taxon>Ecdysozoa</taxon>
        <taxon>Arthropoda</taxon>
        <taxon>Hexapoda</taxon>
        <taxon>Insecta</taxon>
        <taxon>Pterygota</taxon>
        <taxon>Neoptera</taxon>
        <taxon>Endopterygota</taxon>
        <taxon>Hymenoptera</taxon>
        <taxon>Apocrita</taxon>
        <taxon>Ichneumonoidea</taxon>
        <taxon>Braconidae</taxon>
        <taxon>Braconinae</taxon>
        <taxon>Bracon</taxon>
    </lineage>
</organism>
<keyword evidence="1" id="KW-0479">Metal-binding</keyword>
<keyword evidence="1" id="KW-0863">Zinc-finger</keyword>
<dbReference type="GO" id="GO:0003676">
    <property type="term" value="F:nucleic acid binding"/>
    <property type="evidence" value="ECO:0007669"/>
    <property type="project" value="InterPro"/>
</dbReference>
<dbReference type="PANTHER" id="PTHR47592">
    <property type="entry name" value="PBF68 PROTEIN"/>
    <property type="match status" value="1"/>
</dbReference>
<dbReference type="GO" id="GO:0008270">
    <property type="term" value="F:zinc ion binding"/>
    <property type="evidence" value="ECO:0007669"/>
    <property type="project" value="UniProtKB-KW"/>
</dbReference>
<dbReference type="PROSITE" id="PS50158">
    <property type="entry name" value="ZF_CCHC"/>
    <property type="match status" value="1"/>
</dbReference>
<evidence type="ECO:0000313" key="3">
    <source>
        <dbReference type="EMBL" id="CAD1539130.1"/>
    </source>
</evidence>